<evidence type="ECO:0000313" key="2">
    <source>
        <dbReference type="Proteomes" id="UP000236738"/>
    </source>
</evidence>
<keyword evidence="2" id="KW-1185">Reference proteome</keyword>
<dbReference type="Pfam" id="PF02348">
    <property type="entry name" value="CTP_transf_3"/>
    <property type="match status" value="1"/>
</dbReference>
<dbReference type="GO" id="GO:0005829">
    <property type="term" value="C:cytosol"/>
    <property type="evidence" value="ECO:0007669"/>
    <property type="project" value="TreeGrafter"/>
</dbReference>
<evidence type="ECO:0000313" key="1">
    <source>
        <dbReference type="EMBL" id="SEG42852.1"/>
    </source>
</evidence>
<dbReference type="EMBL" id="FNUS01000005">
    <property type="protein sequence ID" value="SEG42852.1"/>
    <property type="molecule type" value="Genomic_DNA"/>
</dbReference>
<dbReference type="InterPro" id="IPR029044">
    <property type="entry name" value="Nucleotide-diphossugar_trans"/>
</dbReference>
<dbReference type="OrthoDB" id="9815559at2"/>
<gene>
    <name evidence="1" type="ORF">SAMN05421847_2331</name>
</gene>
<dbReference type="InterPro" id="IPR003329">
    <property type="entry name" value="Cytidylyl_trans"/>
</dbReference>
<proteinExistence type="predicted"/>
<reference evidence="2" key="1">
    <citation type="submission" date="2016-10" db="EMBL/GenBank/DDBJ databases">
        <authorList>
            <person name="Varghese N."/>
            <person name="Submissions S."/>
        </authorList>
    </citation>
    <scope>NUCLEOTIDE SEQUENCE [LARGE SCALE GENOMIC DNA]</scope>
    <source>
        <strain evidence="2">DSM 21580</strain>
    </source>
</reference>
<dbReference type="SUPFAM" id="SSF53448">
    <property type="entry name" value="Nucleotide-diphospho-sugar transferases"/>
    <property type="match status" value="1"/>
</dbReference>
<dbReference type="PANTHER" id="PTHR42866">
    <property type="entry name" value="3-DEOXY-MANNO-OCTULOSONATE CYTIDYLYLTRANSFERASE"/>
    <property type="match status" value="1"/>
</dbReference>
<accession>A0A1H6A3B2</accession>
<sequence length="266" mass="30349">MKIGLLITARLKSSRLPFKLLKDLNGFTIIEHVINRSKKIDNVEGVILCTSTNPQDKPLADVALKNKIHYYLGSEDDVLQRLADASDFFSFDYILSITGENPLFSIDYANQIVSKLKKDADDFVVAEGLPIGCGVYGLSVKALKTVCAFKKEVDTEIWGPLINRPELFKVAKIKVDNFFVRPNLRLTNDYPEDFQMMNKIFNHFPYQSTPSLLNALNFLDENPEVLKINSEKVQAALSPETIERINTFFIENDEKIKEIKHKIYKQ</sequence>
<dbReference type="AlphaFoldDB" id="A0A1H6A3B2"/>
<dbReference type="Gene3D" id="3.90.550.10">
    <property type="entry name" value="Spore Coat Polysaccharide Biosynthesis Protein SpsA, Chain A"/>
    <property type="match status" value="1"/>
</dbReference>
<dbReference type="Proteomes" id="UP000236738">
    <property type="component" value="Unassembled WGS sequence"/>
</dbReference>
<protein>
    <submittedName>
        <fullName evidence="1">Spore coat polysaccharide biosynthesis protein SpsF</fullName>
    </submittedName>
</protein>
<name>A0A1H6A3B2_9FLAO</name>
<organism evidence="1 2">
    <name type="scientific">Halpernia humi</name>
    <dbReference type="NCBI Taxonomy" id="493375"/>
    <lineage>
        <taxon>Bacteria</taxon>
        <taxon>Pseudomonadati</taxon>
        <taxon>Bacteroidota</taxon>
        <taxon>Flavobacteriia</taxon>
        <taxon>Flavobacteriales</taxon>
        <taxon>Weeksellaceae</taxon>
        <taxon>Chryseobacterium group</taxon>
        <taxon>Halpernia</taxon>
    </lineage>
</organism>
<dbReference type="RefSeq" id="WP_103914193.1">
    <property type="nucleotide sequence ID" value="NZ_FNUS01000005.1"/>
</dbReference>
<dbReference type="PANTHER" id="PTHR42866:SF1">
    <property type="entry name" value="SPORE COAT POLYSACCHARIDE BIOSYNTHESIS PROTEIN SPSF"/>
    <property type="match status" value="1"/>
</dbReference>